<gene>
    <name evidence="2" type="ORF">HLA99_08830</name>
</gene>
<dbReference type="AlphaFoldDB" id="A0A7Y2M055"/>
<accession>A0A7Y2M055</accession>
<dbReference type="InterPro" id="IPR002155">
    <property type="entry name" value="Thiolase"/>
</dbReference>
<keyword evidence="3" id="KW-1185">Reference proteome</keyword>
<dbReference type="CDD" id="cd00829">
    <property type="entry name" value="SCP-x_thiolase"/>
    <property type="match status" value="1"/>
</dbReference>
<dbReference type="SUPFAM" id="SSF53901">
    <property type="entry name" value="Thiolase-like"/>
    <property type="match status" value="2"/>
</dbReference>
<dbReference type="PIRSF" id="PIRSF000429">
    <property type="entry name" value="Ac-CoA_Ac_transf"/>
    <property type="match status" value="1"/>
</dbReference>
<dbReference type="EMBL" id="JABEMB010000010">
    <property type="protein sequence ID" value="NNH03952.1"/>
    <property type="molecule type" value="Genomic_DNA"/>
</dbReference>
<proteinExistence type="predicted"/>
<dbReference type="InterPro" id="IPR016039">
    <property type="entry name" value="Thiolase-like"/>
</dbReference>
<dbReference type="GO" id="GO:0016747">
    <property type="term" value="F:acyltransferase activity, transferring groups other than amino-acyl groups"/>
    <property type="evidence" value="ECO:0007669"/>
    <property type="project" value="InterPro"/>
</dbReference>
<evidence type="ECO:0000313" key="2">
    <source>
        <dbReference type="EMBL" id="NNH03952.1"/>
    </source>
</evidence>
<feature type="domain" description="Thiolase C-terminal" evidence="1">
    <location>
        <begin position="246"/>
        <end position="382"/>
    </location>
</feature>
<dbReference type="PANTHER" id="PTHR42870">
    <property type="entry name" value="ACETYL-COA C-ACETYLTRANSFERASE"/>
    <property type="match status" value="1"/>
</dbReference>
<protein>
    <submittedName>
        <fullName evidence="2">Thiolase domain-containing protein</fullName>
    </submittedName>
</protein>
<dbReference type="RefSeq" id="WP_167035692.1">
    <property type="nucleotide sequence ID" value="NZ_BAAANA010000002.1"/>
</dbReference>
<dbReference type="Proteomes" id="UP000543598">
    <property type="component" value="Unassembled WGS sequence"/>
</dbReference>
<dbReference type="InterPro" id="IPR055140">
    <property type="entry name" value="Thiolase_C_2"/>
</dbReference>
<name>A0A7Y2M055_9MICO</name>
<dbReference type="Gene3D" id="3.40.47.10">
    <property type="match status" value="1"/>
</dbReference>
<evidence type="ECO:0000313" key="3">
    <source>
        <dbReference type="Proteomes" id="UP000543598"/>
    </source>
</evidence>
<reference evidence="2 3" key="1">
    <citation type="submission" date="2020-05" db="EMBL/GenBank/DDBJ databases">
        <title>MicrobeNet Type strains.</title>
        <authorList>
            <person name="Nicholson A.C."/>
        </authorList>
    </citation>
    <scope>NUCLEOTIDE SEQUENCE [LARGE SCALE GENOMIC DNA]</scope>
    <source>
        <strain evidence="2 3">JCM 14282</strain>
    </source>
</reference>
<comment type="caution">
    <text evidence="2">The sequence shown here is derived from an EMBL/GenBank/DDBJ whole genome shotgun (WGS) entry which is preliminary data.</text>
</comment>
<sequence>MTVLKARHPARIIGAYEHPARKLPGYTLDRLYLEIMAGALRDAGMTTDDIDGLVVSTVPGWAPSMAETLGLNGLRFIDSTDTGGSTYVSGAGRAARAVQEGRCRAVLVIHGGLPLQGLDSMPVGASADPFEIAHGSFTVPEYAMVARRHMHQYGTTPETLAGIKVAASVHAQHNPNALLRTPVTVEEVLDSPWIAEPLHRLDCCVTTDGGGAIVVVSEETAKERGSGGPKILATEEAITHSRNGSYDLATSISATTGRRALETAGISVADVDYVSVYDSFTITALVNLEGLGFFEPGQGGRLIADGQLIAPDGRIPINTDGGGLCSSHPDRRGGMARMLEAVRQLRGEARPAVQVRDAEFAVVHGSGMSMGTRAAGATAILQRGDA</sequence>
<evidence type="ECO:0000259" key="1">
    <source>
        <dbReference type="Pfam" id="PF22691"/>
    </source>
</evidence>
<organism evidence="2 3">
    <name type="scientific">Microbacterium ulmi</name>
    <dbReference type="NCBI Taxonomy" id="179095"/>
    <lineage>
        <taxon>Bacteria</taxon>
        <taxon>Bacillati</taxon>
        <taxon>Actinomycetota</taxon>
        <taxon>Actinomycetes</taxon>
        <taxon>Micrococcales</taxon>
        <taxon>Microbacteriaceae</taxon>
        <taxon>Microbacterium</taxon>
    </lineage>
</organism>
<dbReference type="PANTHER" id="PTHR42870:SF1">
    <property type="entry name" value="NON-SPECIFIC LIPID-TRANSFER PROTEIN-LIKE 2"/>
    <property type="match status" value="1"/>
</dbReference>
<dbReference type="Pfam" id="PF22691">
    <property type="entry name" value="Thiolase_C_1"/>
    <property type="match status" value="1"/>
</dbReference>